<feature type="region of interest" description="Disordered" evidence="1">
    <location>
        <begin position="21"/>
        <end position="41"/>
    </location>
</feature>
<accession>G2G9Z5</accession>
<reference evidence="2 3" key="1">
    <citation type="submission" date="2011-08" db="EMBL/GenBank/DDBJ databases">
        <authorList>
            <person name="Lin Y."/>
            <person name="Hao X."/>
            <person name="Johnstone L."/>
            <person name="Miller S.J."/>
            <person name="Wei G."/>
            <person name="Rensing C."/>
        </authorList>
    </citation>
    <scope>NUCLEOTIDE SEQUENCE [LARGE SCALE GENOMIC DNA]</scope>
    <source>
        <strain evidence="2 3">K42</strain>
    </source>
</reference>
<dbReference type="Proteomes" id="UP000004217">
    <property type="component" value="Unassembled WGS sequence"/>
</dbReference>
<evidence type="ECO:0000256" key="1">
    <source>
        <dbReference type="SAM" id="MobiDB-lite"/>
    </source>
</evidence>
<dbReference type="OrthoDB" id="9867274at2"/>
<evidence type="ECO:0000313" key="3">
    <source>
        <dbReference type="Proteomes" id="UP000004217"/>
    </source>
</evidence>
<gene>
    <name evidence="2" type="ORF">SZN_11578</name>
</gene>
<protein>
    <submittedName>
        <fullName evidence="2">Uncharacterized protein</fullName>
    </submittedName>
</protein>
<dbReference type="RefSeq" id="WP_007494460.1">
    <property type="nucleotide sequence ID" value="NZ_AGBF01000026.1"/>
</dbReference>
<organism evidence="2 3">
    <name type="scientific">Streptomyces zinciresistens K42</name>
    <dbReference type="NCBI Taxonomy" id="700597"/>
    <lineage>
        <taxon>Bacteria</taxon>
        <taxon>Bacillati</taxon>
        <taxon>Actinomycetota</taxon>
        <taxon>Actinomycetes</taxon>
        <taxon>Kitasatosporales</taxon>
        <taxon>Streptomycetaceae</taxon>
        <taxon>Streptomyces</taxon>
    </lineage>
</organism>
<comment type="caution">
    <text evidence="2">The sequence shown here is derived from an EMBL/GenBank/DDBJ whole genome shotgun (WGS) entry which is preliminary data.</text>
</comment>
<evidence type="ECO:0000313" key="2">
    <source>
        <dbReference type="EMBL" id="EGX59706.1"/>
    </source>
</evidence>
<sequence length="68" mass="7311">MASKRSIRQLLSSATAATFGASLTRRPAPEVGAENEGRRSEAVEIASPLDPRTYGNHRFHGQDGVVEC</sequence>
<dbReference type="AlphaFoldDB" id="G2G9Z5"/>
<dbReference type="EMBL" id="AGBF01000026">
    <property type="protein sequence ID" value="EGX59706.1"/>
    <property type="molecule type" value="Genomic_DNA"/>
</dbReference>
<name>G2G9Z5_9ACTN</name>
<proteinExistence type="predicted"/>
<keyword evidence="3" id="KW-1185">Reference proteome</keyword>
<dbReference type="PATRIC" id="fig|700597.3.peg.2266"/>